<protein>
    <submittedName>
        <fullName evidence="1">Uncharacterized protein</fullName>
    </submittedName>
</protein>
<gene>
    <name evidence="1" type="ORF">B7C42_07281</name>
</gene>
<reference evidence="1 2" key="1">
    <citation type="submission" date="2017-07" db="EMBL/GenBank/DDBJ databases">
        <title>First draft Genome Sequence of Nocardia cerradoensis isolated from human infection.</title>
        <authorList>
            <person name="Carrasco G."/>
        </authorList>
    </citation>
    <scope>NUCLEOTIDE SEQUENCE [LARGE SCALE GENOMIC DNA]</scope>
    <source>
        <strain evidence="1 2">CNM20130759</strain>
    </source>
</reference>
<name>A0A231GVG5_9NOCA</name>
<accession>A0A231GVG5</accession>
<evidence type="ECO:0000313" key="1">
    <source>
        <dbReference type="EMBL" id="OXR40596.1"/>
    </source>
</evidence>
<evidence type="ECO:0000313" key="2">
    <source>
        <dbReference type="Proteomes" id="UP000215506"/>
    </source>
</evidence>
<dbReference type="EMBL" id="NGAF01000029">
    <property type="protein sequence ID" value="OXR40596.1"/>
    <property type="molecule type" value="Genomic_DNA"/>
</dbReference>
<proteinExistence type="predicted"/>
<comment type="caution">
    <text evidence="1">The sequence shown here is derived from an EMBL/GenBank/DDBJ whole genome shotgun (WGS) entry which is preliminary data.</text>
</comment>
<sequence>MAEGSDAPLRELEQALRILINRLGARVPEASPARISRAWYIRCMAA</sequence>
<keyword evidence="2" id="KW-1185">Reference proteome</keyword>
<dbReference type="Proteomes" id="UP000215506">
    <property type="component" value="Unassembled WGS sequence"/>
</dbReference>
<dbReference type="AlphaFoldDB" id="A0A231GVG5"/>
<organism evidence="1 2">
    <name type="scientific">Nocardia cerradoensis</name>
    <dbReference type="NCBI Taxonomy" id="85688"/>
    <lineage>
        <taxon>Bacteria</taxon>
        <taxon>Bacillati</taxon>
        <taxon>Actinomycetota</taxon>
        <taxon>Actinomycetes</taxon>
        <taxon>Mycobacteriales</taxon>
        <taxon>Nocardiaceae</taxon>
        <taxon>Nocardia</taxon>
    </lineage>
</organism>